<evidence type="ECO:0000313" key="11">
    <source>
        <dbReference type="Proteomes" id="UP000017836"/>
    </source>
</evidence>
<dbReference type="KEGG" id="atr:18442790"/>
<dbReference type="GO" id="GO:0005886">
    <property type="term" value="C:plasma membrane"/>
    <property type="evidence" value="ECO:0000318"/>
    <property type="project" value="GO_Central"/>
</dbReference>
<feature type="compositionally biased region" description="Basic and acidic residues" evidence="9">
    <location>
        <begin position="191"/>
        <end position="212"/>
    </location>
</feature>
<dbReference type="EMBL" id="KI392532">
    <property type="protein sequence ID" value="ERN14532.1"/>
    <property type="molecule type" value="Genomic_DNA"/>
</dbReference>
<feature type="transmembrane region" description="Helical" evidence="8">
    <location>
        <begin position="273"/>
        <end position="292"/>
    </location>
</feature>
<feature type="transmembrane region" description="Helical" evidence="8">
    <location>
        <begin position="332"/>
        <end position="352"/>
    </location>
</feature>
<feature type="transmembrane region" description="Helical" evidence="8">
    <location>
        <begin position="71"/>
        <end position="89"/>
    </location>
</feature>
<dbReference type="GO" id="GO:0010329">
    <property type="term" value="F:auxin efflux transmembrane transporter activity"/>
    <property type="evidence" value="ECO:0000318"/>
    <property type="project" value="GO_Central"/>
</dbReference>
<keyword evidence="3 8" id="KW-0813">Transport</keyword>
<comment type="subcellular location">
    <subcellularLocation>
        <location evidence="1 8">Membrane</location>
        <topology evidence="1 8">Multi-pass membrane protein</topology>
    </subcellularLocation>
</comment>
<dbReference type="Proteomes" id="UP000017836">
    <property type="component" value="Unassembled WGS sequence"/>
</dbReference>
<gene>
    <name evidence="10" type="ORF">AMTR_s00038p00074050</name>
</gene>
<dbReference type="eggNOG" id="ENOG502QS5F">
    <property type="taxonomic scope" value="Eukaryota"/>
</dbReference>
<name>U5CZI7_AMBTC</name>
<evidence type="ECO:0000256" key="2">
    <source>
        <dbReference type="ARBA" id="ARBA00009177"/>
    </source>
</evidence>
<evidence type="ECO:0000256" key="8">
    <source>
        <dbReference type="RuleBase" id="RU362108"/>
    </source>
</evidence>
<accession>U5CZI7</accession>
<dbReference type="AlphaFoldDB" id="U5CZI7"/>
<dbReference type="PANTHER" id="PTHR31752">
    <property type="entry name" value="AUXIN EFFLUX CARRIER COMPONENT 1B-RELATED"/>
    <property type="match status" value="1"/>
</dbReference>
<dbReference type="OrthoDB" id="2133778at2759"/>
<dbReference type="GO" id="GO:0005783">
    <property type="term" value="C:endoplasmic reticulum"/>
    <property type="evidence" value="ECO:0000318"/>
    <property type="project" value="GO_Central"/>
</dbReference>
<comment type="similarity">
    <text evidence="2 8">Belongs to the auxin efflux carrier (TC 2.A.69.1) family.</text>
</comment>
<dbReference type="InterPro" id="IPR051107">
    <property type="entry name" value="Auxin_Efflux_Carrier"/>
</dbReference>
<feature type="transmembrane region" description="Helical" evidence="8">
    <location>
        <begin position="6"/>
        <end position="25"/>
    </location>
</feature>
<dbReference type="Gramene" id="ERN14532">
    <property type="protein sequence ID" value="ERN14532"/>
    <property type="gene ID" value="AMTR_s00038p00074050"/>
</dbReference>
<evidence type="ECO:0000256" key="7">
    <source>
        <dbReference type="ARBA" id="ARBA00023294"/>
    </source>
</evidence>
<keyword evidence="7 8" id="KW-0927">Auxin signaling pathway</keyword>
<evidence type="ECO:0000256" key="3">
    <source>
        <dbReference type="ARBA" id="ARBA00022448"/>
    </source>
</evidence>
<feature type="transmembrane region" description="Helical" evidence="8">
    <location>
        <begin position="101"/>
        <end position="120"/>
    </location>
</feature>
<organism evidence="10 11">
    <name type="scientific">Amborella trichopoda</name>
    <dbReference type="NCBI Taxonomy" id="13333"/>
    <lineage>
        <taxon>Eukaryota</taxon>
        <taxon>Viridiplantae</taxon>
        <taxon>Streptophyta</taxon>
        <taxon>Embryophyta</taxon>
        <taxon>Tracheophyta</taxon>
        <taxon>Spermatophyta</taxon>
        <taxon>Magnoliopsida</taxon>
        <taxon>Amborellales</taxon>
        <taxon>Amborellaceae</taxon>
        <taxon>Amborella</taxon>
    </lineage>
</organism>
<feature type="transmembrane region" description="Helical" evidence="8">
    <location>
        <begin position="304"/>
        <end position="326"/>
    </location>
</feature>
<dbReference type="PANTHER" id="PTHR31752:SF18">
    <property type="entry name" value="AUXIN EFFLUX CARRIER COMPONENT 1"/>
    <property type="match status" value="1"/>
</dbReference>
<evidence type="ECO:0000256" key="9">
    <source>
        <dbReference type="SAM" id="MobiDB-lite"/>
    </source>
</evidence>
<dbReference type="GO" id="GO:0009926">
    <property type="term" value="P:auxin polar transport"/>
    <property type="evidence" value="ECO:0000318"/>
    <property type="project" value="GO_Central"/>
</dbReference>
<feature type="region of interest" description="Disordered" evidence="9">
    <location>
        <begin position="191"/>
        <end position="217"/>
    </location>
</feature>
<dbReference type="GO" id="GO:0009734">
    <property type="term" value="P:auxin-activated signaling pathway"/>
    <property type="evidence" value="ECO:0007669"/>
    <property type="project" value="UniProtKB-UniRule"/>
</dbReference>
<feature type="transmembrane region" description="Helical" evidence="8">
    <location>
        <begin position="45"/>
        <end position="65"/>
    </location>
</feature>
<keyword evidence="4 8" id="KW-0812">Transmembrane</keyword>
<evidence type="ECO:0000256" key="4">
    <source>
        <dbReference type="ARBA" id="ARBA00022692"/>
    </source>
</evidence>
<protein>
    <recommendedName>
        <fullName evidence="8">Auxin efflux carrier component</fullName>
    </recommendedName>
</protein>
<dbReference type="HOGENOM" id="CLU_019285_0_0_1"/>
<dbReference type="OMA" id="HVAKDTI"/>
<sequence>MITASAFYDVFTAMVPLYVAMFLAYGSVKWWRIFTTDQCSVINRFVAIFAIPFLSLQIISSINPYQMNLKFILADTLQKLLILFVLVLWGSFSSWGSLDWVITLFSISTLPNTLIIGIPLLRAMYGVEINGLLVQIVVLQGLVWYTLLLFLFELKAKIEMGPQIPVSMGSQVGSDVSPVHAQSSVVSCKGDLEGDGEMHSKEIEDEEAPSKDSEDEGEATCSSVKMIHLFFLVLSKVIKNPNTYASVLGLVWGLIACRWNIHMPKIVQNSISILADAGLGMAMFSLGLFMASQNKIIACGKRRATLAMVVRFLLGPAVMAACSLAVGLRGKLLHVAIVQAALSQAITPFVYAKEYNVYPDILSTMVVFGMLVSLPITLAYYVLLGI</sequence>
<evidence type="ECO:0000313" key="10">
    <source>
        <dbReference type="EMBL" id="ERN14532.1"/>
    </source>
</evidence>
<evidence type="ECO:0000256" key="1">
    <source>
        <dbReference type="ARBA" id="ARBA00004141"/>
    </source>
</evidence>
<dbReference type="GO" id="GO:0010315">
    <property type="term" value="P:auxin export across the plasma membrane"/>
    <property type="evidence" value="ECO:0000318"/>
    <property type="project" value="GO_Central"/>
</dbReference>
<proteinExistence type="inferred from homology"/>
<dbReference type="InterPro" id="IPR004776">
    <property type="entry name" value="Mem_transp_PIN-like"/>
</dbReference>
<dbReference type="Pfam" id="PF03547">
    <property type="entry name" value="Mem_trans"/>
    <property type="match status" value="1"/>
</dbReference>
<comment type="function">
    <text evidence="8">May act as a component of the auxin efflux carrier.</text>
</comment>
<evidence type="ECO:0000256" key="5">
    <source>
        <dbReference type="ARBA" id="ARBA00022989"/>
    </source>
</evidence>
<keyword evidence="6 8" id="KW-0472">Membrane</keyword>
<keyword evidence="11" id="KW-1185">Reference proteome</keyword>
<feature type="transmembrane region" description="Helical" evidence="8">
    <location>
        <begin position="364"/>
        <end position="383"/>
    </location>
</feature>
<reference evidence="11" key="1">
    <citation type="journal article" date="2013" name="Science">
        <title>The Amborella genome and the evolution of flowering plants.</title>
        <authorList>
            <consortium name="Amborella Genome Project"/>
        </authorList>
    </citation>
    <scope>NUCLEOTIDE SEQUENCE [LARGE SCALE GENOMIC DNA]</scope>
</reference>
<dbReference type="NCBIfam" id="TIGR00946">
    <property type="entry name" value="2a69"/>
    <property type="match status" value="1"/>
</dbReference>
<feature type="transmembrane region" description="Helical" evidence="8">
    <location>
        <begin position="132"/>
        <end position="152"/>
    </location>
</feature>
<comment type="caution">
    <text evidence="8">Lacks conserved residue(s) required for the propagation of feature annotation.</text>
</comment>
<evidence type="ECO:0000256" key="6">
    <source>
        <dbReference type="ARBA" id="ARBA00023136"/>
    </source>
</evidence>
<keyword evidence="5 8" id="KW-1133">Transmembrane helix</keyword>
<dbReference type="InterPro" id="IPR014024">
    <property type="entry name" value="Auxin_eff_plant"/>
</dbReference>